<dbReference type="PROSITE" id="PS50995">
    <property type="entry name" value="HTH_MARR_2"/>
    <property type="match status" value="1"/>
</dbReference>
<keyword evidence="1" id="KW-0805">Transcription regulation</keyword>
<dbReference type="PANTHER" id="PTHR42756:SF1">
    <property type="entry name" value="TRANSCRIPTIONAL REPRESSOR OF EMRAB OPERON"/>
    <property type="match status" value="1"/>
</dbReference>
<evidence type="ECO:0000256" key="3">
    <source>
        <dbReference type="ARBA" id="ARBA00023163"/>
    </source>
</evidence>
<organism evidence="5">
    <name type="scientific">marine sediment metagenome</name>
    <dbReference type="NCBI Taxonomy" id="412755"/>
    <lineage>
        <taxon>unclassified sequences</taxon>
        <taxon>metagenomes</taxon>
        <taxon>ecological metagenomes</taxon>
    </lineage>
</organism>
<evidence type="ECO:0000259" key="4">
    <source>
        <dbReference type="PROSITE" id="PS50995"/>
    </source>
</evidence>
<dbReference type="PRINTS" id="PR00598">
    <property type="entry name" value="HTHMARR"/>
</dbReference>
<feature type="domain" description="HTH marR-type" evidence="4">
    <location>
        <begin position="1"/>
        <end position="117"/>
    </location>
</feature>
<dbReference type="InterPro" id="IPR036388">
    <property type="entry name" value="WH-like_DNA-bd_sf"/>
</dbReference>
<dbReference type="GO" id="GO:0003700">
    <property type="term" value="F:DNA-binding transcription factor activity"/>
    <property type="evidence" value="ECO:0007669"/>
    <property type="project" value="InterPro"/>
</dbReference>
<dbReference type="InterPro" id="IPR000835">
    <property type="entry name" value="HTH_MarR-typ"/>
</dbReference>
<dbReference type="InterPro" id="IPR036390">
    <property type="entry name" value="WH_DNA-bd_sf"/>
</dbReference>
<dbReference type="GO" id="GO:0003677">
    <property type="term" value="F:DNA binding"/>
    <property type="evidence" value="ECO:0007669"/>
    <property type="project" value="UniProtKB-KW"/>
</dbReference>
<proteinExistence type="predicted"/>
<dbReference type="AlphaFoldDB" id="X1NEP5"/>
<feature type="non-terminal residue" evidence="5">
    <location>
        <position position="1"/>
    </location>
</feature>
<dbReference type="SMART" id="SM00347">
    <property type="entry name" value="HTH_MARR"/>
    <property type="match status" value="1"/>
</dbReference>
<reference evidence="5" key="1">
    <citation type="journal article" date="2014" name="Front. Microbiol.">
        <title>High frequency of phylogenetically diverse reductive dehalogenase-homologous genes in deep subseafloor sedimentary metagenomes.</title>
        <authorList>
            <person name="Kawai M."/>
            <person name="Futagami T."/>
            <person name="Toyoda A."/>
            <person name="Takaki Y."/>
            <person name="Nishi S."/>
            <person name="Hori S."/>
            <person name="Arai W."/>
            <person name="Tsubouchi T."/>
            <person name="Morono Y."/>
            <person name="Uchiyama I."/>
            <person name="Ito T."/>
            <person name="Fujiyama A."/>
            <person name="Inagaki F."/>
            <person name="Takami H."/>
        </authorList>
    </citation>
    <scope>NUCLEOTIDE SEQUENCE</scope>
    <source>
        <strain evidence="5">Expedition CK06-06</strain>
    </source>
</reference>
<keyword evidence="2" id="KW-0238">DNA-binding</keyword>
<dbReference type="SUPFAM" id="SSF46785">
    <property type="entry name" value="Winged helix' DNA-binding domain"/>
    <property type="match status" value="1"/>
</dbReference>
<comment type="caution">
    <text evidence="5">The sequence shown here is derived from an EMBL/GenBank/DDBJ whole genome shotgun (WGS) entry which is preliminary data.</text>
</comment>
<keyword evidence="3" id="KW-0804">Transcription</keyword>
<protein>
    <recommendedName>
        <fullName evidence="4">HTH marR-type domain-containing protein</fullName>
    </recommendedName>
</protein>
<dbReference type="EMBL" id="BARV01023937">
    <property type="protein sequence ID" value="GAI42482.1"/>
    <property type="molecule type" value="Genomic_DNA"/>
</dbReference>
<dbReference type="Pfam" id="PF01047">
    <property type="entry name" value="MarR"/>
    <property type="match status" value="1"/>
</dbReference>
<evidence type="ECO:0000256" key="2">
    <source>
        <dbReference type="ARBA" id="ARBA00023125"/>
    </source>
</evidence>
<dbReference type="PANTHER" id="PTHR42756">
    <property type="entry name" value="TRANSCRIPTIONAL REGULATOR, MARR"/>
    <property type="match status" value="1"/>
</dbReference>
<evidence type="ECO:0000256" key="1">
    <source>
        <dbReference type="ARBA" id="ARBA00023015"/>
    </source>
</evidence>
<evidence type="ECO:0000313" key="5">
    <source>
        <dbReference type="EMBL" id="GAI42482.1"/>
    </source>
</evidence>
<gene>
    <name evidence="5" type="ORF">S06H3_39176</name>
</gene>
<accession>X1NEP5</accession>
<sequence length="122" mass="13746">LKTALDSINVDISPLHFEIMRLLKEDGTLHITEIGERLQVARAQMTHLIDKLVELEMVERQADSADRRVTNIVLTSKGNAFLKEHGGNIWKATKEVLSGLTDEELADLTDSLEKLRDVLSRL</sequence>
<dbReference type="Gene3D" id="1.10.10.10">
    <property type="entry name" value="Winged helix-like DNA-binding domain superfamily/Winged helix DNA-binding domain"/>
    <property type="match status" value="1"/>
</dbReference>
<name>X1NEP5_9ZZZZ</name>